<dbReference type="PANTHER" id="PTHR43377">
    <property type="entry name" value="BILIVERDIN REDUCTASE A"/>
    <property type="match status" value="1"/>
</dbReference>
<accession>A0ABP9P8J9</accession>
<dbReference type="InterPro" id="IPR036291">
    <property type="entry name" value="NAD(P)-bd_dom_sf"/>
</dbReference>
<sequence>MQPFAGGYRKGVCMSPSAASSPRPRYAIVGLGGRAQMFVDALTRAHVDTAQLVAFCDVNQTRMDVHNRTVVERGLPAVATYRAQDFGRMLDAERVDTVIVTSIDRTHDEYIVAALRAGRDVITEKPMTTDAQRCRRILDVQAETGRKITVTFNYRYNPLHARVREVIAAGAIGEIGSVHFEWLLDTRHGADYFRRWHRDKANSGGLMVHKATHHFDLVNWWIASSPEVVYGLGRLFFYGDENGNRRGIARPYARAHGAPEAADDPFALKLADNPTMTALYLDAEHEDGYHRDQNVFGPGITIEDDMAVAVRYRSGATMSYHLTAYSPWEGYRVGFNGSAGRLELDVMENSFVDPGTAGTVAGEALHGRPGTEVRPEPERGARLTLRKHWEKPEDLDLPDTSGGHGGGDERMLSDIFGGQPVEDPLGRASTHRDGALSLLTGLAANRSFETGLPVRADDILEL</sequence>
<protein>
    <submittedName>
        <fullName evidence="5">Gfo/Idh/MocA family oxidoreductase</fullName>
    </submittedName>
</protein>
<evidence type="ECO:0000256" key="1">
    <source>
        <dbReference type="ARBA" id="ARBA00010928"/>
    </source>
</evidence>
<dbReference type="Gene3D" id="3.30.360.10">
    <property type="entry name" value="Dihydrodipicolinate Reductase, domain 2"/>
    <property type="match status" value="1"/>
</dbReference>
<dbReference type="InterPro" id="IPR051450">
    <property type="entry name" value="Gfo/Idh/MocA_Oxidoreductases"/>
</dbReference>
<feature type="region of interest" description="Disordered" evidence="2">
    <location>
        <begin position="390"/>
        <end position="421"/>
    </location>
</feature>
<feature type="domain" description="Gfo/Idh/MocA-like oxidoreductase C-terminal" evidence="4">
    <location>
        <begin position="164"/>
        <end position="454"/>
    </location>
</feature>
<evidence type="ECO:0000259" key="4">
    <source>
        <dbReference type="Pfam" id="PF02894"/>
    </source>
</evidence>
<feature type="domain" description="Gfo/Idh/MocA-like oxidoreductase N-terminal" evidence="3">
    <location>
        <begin position="25"/>
        <end position="152"/>
    </location>
</feature>
<dbReference type="Gene3D" id="3.40.50.720">
    <property type="entry name" value="NAD(P)-binding Rossmann-like Domain"/>
    <property type="match status" value="1"/>
</dbReference>
<comment type="similarity">
    <text evidence="1">Belongs to the Gfo/Idh/MocA family.</text>
</comment>
<feature type="region of interest" description="Disordered" evidence="2">
    <location>
        <begin position="360"/>
        <end position="379"/>
    </location>
</feature>
<dbReference type="InterPro" id="IPR000683">
    <property type="entry name" value="Gfo/Idh/MocA-like_OxRdtase_N"/>
</dbReference>
<dbReference type="Proteomes" id="UP001500804">
    <property type="component" value="Unassembled WGS sequence"/>
</dbReference>
<dbReference type="SUPFAM" id="SSF55347">
    <property type="entry name" value="Glyceraldehyde-3-phosphate dehydrogenase-like, C-terminal domain"/>
    <property type="match status" value="1"/>
</dbReference>
<feature type="compositionally biased region" description="Basic and acidic residues" evidence="2">
    <location>
        <begin position="365"/>
        <end position="379"/>
    </location>
</feature>
<organism evidence="5 6">
    <name type="scientific">Pseudonocardia adelaidensis</name>
    <dbReference type="NCBI Taxonomy" id="648754"/>
    <lineage>
        <taxon>Bacteria</taxon>
        <taxon>Bacillati</taxon>
        <taxon>Actinomycetota</taxon>
        <taxon>Actinomycetes</taxon>
        <taxon>Pseudonocardiales</taxon>
        <taxon>Pseudonocardiaceae</taxon>
        <taxon>Pseudonocardia</taxon>
    </lineage>
</organism>
<evidence type="ECO:0000313" key="5">
    <source>
        <dbReference type="EMBL" id="GAA5139436.1"/>
    </source>
</evidence>
<dbReference type="InterPro" id="IPR004104">
    <property type="entry name" value="Gfo/Idh/MocA-like_OxRdtase_C"/>
</dbReference>
<keyword evidence="6" id="KW-1185">Reference proteome</keyword>
<gene>
    <name evidence="5" type="ORF">GCM10023320_75440</name>
</gene>
<dbReference type="SUPFAM" id="SSF51735">
    <property type="entry name" value="NAD(P)-binding Rossmann-fold domains"/>
    <property type="match status" value="1"/>
</dbReference>
<evidence type="ECO:0000313" key="6">
    <source>
        <dbReference type="Proteomes" id="UP001500804"/>
    </source>
</evidence>
<dbReference type="PANTHER" id="PTHR43377:SF2">
    <property type="entry name" value="BINDING ROSSMANN FOLD OXIDOREDUCTASE, PUTATIVE (AFU_ORTHOLOGUE AFUA_4G00560)-RELATED"/>
    <property type="match status" value="1"/>
</dbReference>
<evidence type="ECO:0000259" key="3">
    <source>
        <dbReference type="Pfam" id="PF01408"/>
    </source>
</evidence>
<reference evidence="6" key="1">
    <citation type="journal article" date="2019" name="Int. J. Syst. Evol. Microbiol.">
        <title>The Global Catalogue of Microorganisms (GCM) 10K type strain sequencing project: providing services to taxonomists for standard genome sequencing and annotation.</title>
        <authorList>
            <consortium name="The Broad Institute Genomics Platform"/>
            <consortium name="The Broad Institute Genome Sequencing Center for Infectious Disease"/>
            <person name="Wu L."/>
            <person name="Ma J."/>
        </authorList>
    </citation>
    <scope>NUCLEOTIDE SEQUENCE [LARGE SCALE GENOMIC DNA]</scope>
    <source>
        <strain evidence="6">JCM 18302</strain>
    </source>
</reference>
<dbReference type="Pfam" id="PF01408">
    <property type="entry name" value="GFO_IDH_MocA"/>
    <property type="match status" value="1"/>
</dbReference>
<comment type="caution">
    <text evidence="5">The sequence shown here is derived from an EMBL/GenBank/DDBJ whole genome shotgun (WGS) entry which is preliminary data.</text>
</comment>
<evidence type="ECO:0000256" key="2">
    <source>
        <dbReference type="SAM" id="MobiDB-lite"/>
    </source>
</evidence>
<name>A0ABP9P8J9_9PSEU</name>
<proteinExistence type="inferred from homology"/>
<dbReference type="EMBL" id="BAABJO010000044">
    <property type="protein sequence ID" value="GAA5139436.1"/>
    <property type="molecule type" value="Genomic_DNA"/>
</dbReference>
<dbReference type="Pfam" id="PF02894">
    <property type="entry name" value="GFO_IDH_MocA_C"/>
    <property type="match status" value="1"/>
</dbReference>